<dbReference type="PANTHER" id="PTHR30572">
    <property type="entry name" value="MEMBRANE COMPONENT OF TRANSPORTER-RELATED"/>
    <property type="match status" value="1"/>
</dbReference>
<dbReference type="AlphaFoldDB" id="A0A7C9BIV9"/>
<feature type="transmembrane region" description="Helical" evidence="6">
    <location>
        <begin position="399"/>
        <end position="421"/>
    </location>
</feature>
<dbReference type="Pfam" id="PF12704">
    <property type="entry name" value="MacB_PCD"/>
    <property type="match status" value="2"/>
</dbReference>
<dbReference type="InterPro" id="IPR050250">
    <property type="entry name" value="Macrolide_Exporter_MacB"/>
</dbReference>
<evidence type="ECO:0000256" key="5">
    <source>
        <dbReference type="ARBA" id="ARBA00023136"/>
    </source>
</evidence>
<sequence>MLTNYLKIALRHFRRQPFFSLVNVTGLAVGLAACWLIGLYVIHERSFDTFLPYADRVCAVAFDIKMGDQEAFTTNTPPPVGARLVEDFPEIEMAARTFNLGSVVVQREAMNGKEPLTFNEYNNAMAADTAFLELFGFPMVAGDPRTALDKPGSVVLTESMARKYFGEQTALGQSLKLNDNPYQVTGIVRDLPTNSTVQFGFLASMTNFSVVERFSWSWIWLQVDTWVRLRQPVTEQALATLEKKFPAMVRTYAPAAYARIGQDLTKNLDNGDRLDVKLLPLEKLHLGYTGLTSRLTTLGDGEQVGMFAIIGGLILLLACVNFMNLSTARSMKRSQEVGVRKALGSQRSALVAQFLVESVLLSGGAMFLAALLASVMLPFYNNLTGLALLPGDLFSTESMGFVVLLPLVTGLLGGLYPAFYLSRFKAIEMFKSAGRRSRGGLVSVRSGLVVFQFAVSIVLMLGSFVVFQQLEFAQKQTPGLNREHVLVIENARHFTSPSAREAFRQQLANLPEALDATHSTFLPSLGSFGDFYEPEQGDQKNAVVSSLPMGSFLTDADFVPTLGIEILAGRNFRPHSVSDSASVILNETAVKAIGWKDPIGKWLRYPGNANQRFQVVGVMRDFNDASVRTAIEPMALFHEASKTYQTWASYIALRVRPGSEKQAVEKAAALWDKAVPEVPFEYDFLDATFARLYRSEARMGSVLSILTGLALFIGCLGLFALAAYTAESRIKEIGVRKVLGASVASIVSLLSSDFLKLVIAAIVIATPVAWYAMNAWLADFTYKIDLEWWYFAGAGGLAVAIALLTVSFQSIKAALMDPVKSLRSE</sequence>
<dbReference type="Pfam" id="PF02687">
    <property type="entry name" value="FtsX"/>
    <property type="match status" value="2"/>
</dbReference>
<keyword evidence="2" id="KW-1003">Cell membrane</keyword>
<feature type="transmembrane region" description="Helical" evidence="6">
    <location>
        <begin position="788"/>
        <end position="808"/>
    </location>
</feature>
<keyword evidence="4 6" id="KW-1133">Transmembrane helix</keyword>
<feature type="domain" description="MacB-like periplasmic core" evidence="8">
    <location>
        <begin position="480"/>
        <end position="667"/>
    </location>
</feature>
<feature type="domain" description="ABC3 transporter permease C-terminal" evidence="7">
    <location>
        <begin position="309"/>
        <end position="423"/>
    </location>
</feature>
<evidence type="ECO:0000256" key="6">
    <source>
        <dbReference type="SAM" id="Phobius"/>
    </source>
</evidence>
<accession>A0A7C9BIV9</accession>
<feature type="transmembrane region" description="Helical" evidence="6">
    <location>
        <begin position="702"/>
        <end position="726"/>
    </location>
</feature>
<dbReference type="GO" id="GO:0022857">
    <property type="term" value="F:transmembrane transporter activity"/>
    <property type="evidence" value="ECO:0007669"/>
    <property type="project" value="TreeGrafter"/>
</dbReference>
<evidence type="ECO:0000259" key="8">
    <source>
        <dbReference type="Pfam" id="PF12704"/>
    </source>
</evidence>
<dbReference type="PROSITE" id="PS51257">
    <property type="entry name" value="PROKAR_LIPOPROTEIN"/>
    <property type="match status" value="1"/>
</dbReference>
<feature type="transmembrane region" description="Helical" evidence="6">
    <location>
        <begin position="304"/>
        <end position="325"/>
    </location>
</feature>
<dbReference type="PANTHER" id="PTHR30572:SF18">
    <property type="entry name" value="ABC-TYPE MACROLIDE FAMILY EXPORT SYSTEM PERMEASE COMPONENT 2"/>
    <property type="match status" value="1"/>
</dbReference>
<dbReference type="Proteomes" id="UP000479293">
    <property type="component" value="Unassembled WGS sequence"/>
</dbReference>
<keyword evidence="10" id="KW-1185">Reference proteome</keyword>
<keyword evidence="3 6" id="KW-0812">Transmembrane</keyword>
<dbReference type="RefSeq" id="WP_152761348.1">
    <property type="nucleotide sequence ID" value="NZ_WHLY01000002.1"/>
</dbReference>
<reference evidence="9 10" key="1">
    <citation type="submission" date="2019-10" db="EMBL/GenBank/DDBJ databases">
        <title>Draft Genome Sequence of Cytophagaceae sp. SJW1-29.</title>
        <authorList>
            <person name="Choi A."/>
        </authorList>
    </citation>
    <scope>NUCLEOTIDE SEQUENCE [LARGE SCALE GENOMIC DNA]</scope>
    <source>
        <strain evidence="9 10">SJW1-29</strain>
    </source>
</reference>
<keyword evidence="5 6" id="KW-0472">Membrane</keyword>
<dbReference type="InterPro" id="IPR003838">
    <property type="entry name" value="ABC3_permease_C"/>
</dbReference>
<evidence type="ECO:0000256" key="2">
    <source>
        <dbReference type="ARBA" id="ARBA00022475"/>
    </source>
</evidence>
<feature type="domain" description="ABC3 transporter permease C-terminal" evidence="7">
    <location>
        <begin position="705"/>
        <end position="814"/>
    </location>
</feature>
<feature type="transmembrane region" description="Helical" evidence="6">
    <location>
        <begin position="350"/>
        <end position="379"/>
    </location>
</feature>
<feature type="transmembrane region" description="Helical" evidence="6">
    <location>
        <begin position="21"/>
        <end position="42"/>
    </location>
</feature>
<comment type="subcellular location">
    <subcellularLocation>
        <location evidence="1">Cell membrane</location>
        <topology evidence="1">Multi-pass membrane protein</topology>
    </subcellularLocation>
</comment>
<comment type="caution">
    <text evidence="9">The sequence shown here is derived from an EMBL/GenBank/DDBJ whole genome shotgun (WGS) entry which is preliminary data.</text>
</comment>
<evidence type="ECO:0000259" key="7">
    <source>
        <dbReference type="Pfam" id="PF02687"/>
    </source>
</evidence>
<dbReference type="GO" id="GO:0005886">
    <property type="term" value="C:plasma membrane"/>
    <property type="evidence" value="ECO:0007669"/>
    <property type="project" value="UniProtKB-SubCell"/>
</dbReference>
<proteinExistence type="predicted"/>
<dbReference type="InterPro" id="IPR025857">
    <property type="entry name" value="MacB_PCD"/>
</dbReference>
<dbReference type="EMBL" id="WHLY01000002">
    <property type="protein sequence ID" value="MPR34817.1"/>
    <property type="molecule type" value="Genomic_DNA"/>
</dbReference>
<evidence type="ECO:0000256" key="4">
    <source>
        <dbReference type="ARBA" id="ARBA00022989"/>
    </source>
</evidence>
<protein>
    <submittedName>
        <fullName evidence="9">FtsX-like permease family protein</fullName>
    </submittedName>
</protein>
<evidence type="ECO:0000313" key="9">
    <source>
        <dbReference type="EMBL" id="MPR34817.1"/>
    </source>
</evidence>
<evidence type="ECO:0000256" key="1">
    <source>
        <dbReference type="ARBA" id="ARBA00004651"/>
    </source>
</evidence>
<feature type="domain" description="MacB-like periplasmic core" evidence="8">
    <location>
        <begin position="20"/>
        <end position="238"/>
    </location>
</feature>
<feature type="transmembrane region" description="Helical" evidence="6">
    <location>
        <begin position="738"/>
        <end position="768"/>
    </location>
</feature>
<name>A0A7C9BIV9_9BACT</name>
<gene>
    <name evidence="9" type="ORF">GBK04_16015</name>
</gene>
<feature type="transmembrane region" description="Helical" evidence="6">
    <location>
        <begin position="442"/>
        <end position="467"/>
    </location>
</feature>
<organism evidence="9 10">
    <name type="scientific">Salmonirosea aquatica</name>
    <dbReference type="NCBI Taxonomy" id="2654236"/>
    <lineage>
        <taxon>Bacteria</taxon>
        <taxon>Pseudomonadati</taxon>
        <taxon>Bacteroidota</taxon>
        <taxon>Cytophagia</taxon>
        <taxon>Cytophagales</taxon>
        <taxon>Spirosomataceae</taxon>
        <taxon>Salmonirosea</taxon>
    </lineage>
</organism>
<evidence type="ECO:0000256" key="3">
    <source>
        <dbReference type="ARBA" id="ARBA00022692"/>
    </source>
</evidence>
<evidence type="ECO:0000313" key="10">
    <source>
        <dbReference type="Proteomes" id="UP000479293"/>
    </source>
</evidence>